<evidence type="ECO:0000259" key="3">
    <source>
        <dbReference type="Pfam" id="PF00294"/>
    </source>
</evidence>
<dbReference type="InterPro" id="IPR002139">
    <property type="entry name" value="Ribo/fructo_kinase"/>
</dbReference>
<name>A0A9D2LU63_9FIRM</name>
<dbReference type="Proteomes" id="UP000823842">
    <property type="component" value="Unassembled WGS sequence"/>
</dbReference>
<keyword evidence="1" id="KW-0808">Transferase</keyword>
<dbReference type="GO" id="GO:0005829">
    <property type="term" value="C:cytosol"/>
    <property type="evidence" value="ECO:0007669"/>
    <property type="project" value="TreeGrafter"/>
</dbReference>
<dbReference type="GO" id="GO:0016301">
    <property type="term" value="F:kinase activity"/>
    <property type="evidence" value="ECO:0007669"/>
    <property type="project" value="UniProtKB-KW"/>
</dbReference>
<reference evidence="4" key="1">
    <citation type="journal article" date="2021" name="PeerJ">
        <title>Extensive microbial diversity within the chicken gut microbiome revealed by metagenomics and culture.</title>
        <authorList>
            <person name="Gilroy R."/>
            <person name="Ravi A."/>
            <person name="Getino M."/>
            <person name="Pursley I."/>
            <person name="Horton D.L."/>
            <person name="Alikhan N.F."/>
            <person name="Baker D."/>
            <person name="Gharbi K."/>
            <person name="Hall N."/>
            <person name="Watson M."/>
            <person name="Adriaenssens E.M."/>
            <person name="Foster-Nyarko E."/>
            <person name="Jarju S."/>
            <person name="Secka A."/>
            <person name="Antonio M."/>
            <person name="Oren A."/>
            <person name="Chaudhuri R.R."/>
            <person name="La Ragione R."/>
            <person name="Hildebrand F."/>
            <person name="Pallen M.J."/>
        </authorList>
    </citation>
    <scope>NUCLEOTIDE SEQUENCE</scope>
    <source>
        <strain evidence="4">ChiSjej1B19-5720</strain>
    </source>
</reference>
<dbReference type="Pfam" id="PF00294">
    <property type="entry name" value="PfkB"/>
    <property type="match status" value="1"/>
</dbReference>
<dbReference type="Gene3D" id="3.40.1190.20">
    <property type="match status" value="1"/>
</dbReference>
<feature type="domain" description="Carbohydrate kinase PfkB" evidence="3">
    <location>
        <begin position="1"/>
        <end position="290"/>
    </location>
</feature>
<reference evidence="4" key="2">
    <citation type="submission" date="2021-04" db="EMBL/GenBank/DDBJ databases">
        <authorList>
            <person name="Gilroy R."/>
        </authorList>
    </citation>
    <scope>NUCLEOTIDE SEQUENCE</scope>
    <source>
        <strain evidence="4">ChiSjej1B19-5720</strain>
    </source>
</reference>
<dbReference type="InterPro" id="IPR011611">
    <property type="entry name" value="PfkB_dom"/>
</dbReference>
<organism evidence="4 5">
    <name type="scientific">Candidatus Blautia faecavium</name>
    <dbReference type="NCBI Taxonomy" id="2838487"/>
    <lineage>
        <taxon>Bacteria</taxon>
        <taxon>Bacillati</taxon>
        <taxon>Bacillota</taxon>
        <taxon>Clostridia</taxon>
        <taxon>Lachnospirales</taxon>
        <taxon>Lachnospiraceae</taxon>
        <taxon>Blautia</taxon>
    </lineage>
</organism>
<comment type="caution">
    <text evidence="4">The sequence shown here is derived from an EMBL/GenBank/DDBJ whole genome shotgun (WGS) entry which is preliminary data.</text>
</comment>
<dbReference type="PRINTS" id="PR00990">
    <property type="entry name" value="RIBOKINASE"/>
</dbReference>
<evidence type="ECO:0000313" key="4">
    <source>
        <dbReference type="EMBL" id="HJB29695.1"/>
    </source>
</evidence>
<proteinExistence type="predicted"/>
<dbReference type="EMBL" id="DWYZ01000245">
    <property type="protein sequence ID" value="HJB29695.1"/>
    <property type="molecule type" value="Genomic_DNA"/>
</dbReference>
<evidence type="ECO:0000256" key="2">
    <source>
        <dbReference type="ARBA" id="ARBA00022777"/>
    </source>
</evidence>
<dbReference type="SUPFAM" id="SSF53613">
    <property type="entry name" value="Ribokinase-like"/>
    <property type="match status" value="1"/>
</dbReference>
<dbReference type="AlphaFoldDB" id="A0A9D2LU63"/>
<keyword evidence="2 4" id="KW-0418">Kinase</keyword>
<dbReference type="GO" id="GO:0006796">
    <property type="term" value="P:phosphate-containing compound metabolic process"/>
    <property type="evidence" value="ECO:0007669"/>
    <property type="project" value="UniProtKB-ARBA"/>
</dbReference>
<evidence type="ECO:0000313" key="5">
    <source>
        <dbReference type="Proteomes" id="UP000823842"/>
    </source>
</evidence>
<protein>
    <submittedName>
        <fullName evidence="4">Carbohydrate kinase</fullName>
    </submittedName>
</protein>
<accession>A0A9D2LU63</accession>
<dbReference type="InterPro" id="IPR029056">
    <property type="entry name" value="Ribokinase-like"/>
</dbReference>
<sequence>MKKILVIGSTVVDVIIELMERLPKTGEDVHVRRQQMSLGGCAFNVSDSIRHFQVPYILFSPVGTGIYGYFVREELKKRGISSPIPSPNQDNGCCYCFVESTGERTFSSYHGAEYLFRREWFDLIKTEEIDSVYICGLEIEEVTGDVIVDFLEKNPQLKIFFAPGPRLTVIDSLLLDRIYRLSPILHLNESEALEVTRAQQITQAARSLYDRTHNTVIITLGDKGCYYYDGDKDDIVPPVKTRQVDTIGAGDSHIGSVIACLKRGQSLSAAIASANKVAAAVVGNSSAILPDEEFAKLDLI</sequence>
<gene>
    <name evidence="4" type="ORF">IAA06_13025</name>
</gene>
<evidence type="ECO:0000256" key="1">
    <source>
        <dbReference type="ARBA" id="ARBA00022679"/>
    </source>
</evidence>
<dbReference type="PANTHER" id="PTHR10584">
    <property type="entry name" value="SUGAR KINASE"/>
    <property type="match status" value="1"/>
</dbReference>
<dbReference type="PANTHER" id="PTHR10584:SF166">
    <property type="entry name" value="RIBOKINASE"/>
    <property type="match status" value="1"/>
</dbReference>